<dbReference type="SUPFAM" id="SSF53649">
    <property type="entry name" value="Alkaline phosphatase-like"/>
    <property type="match status" value="1"/>
</dbReference>
<evidence type="ECO:0000256" key="2">
    <source>
        <dbReference type="ARBA" id="ARBA00008779"/>
    </source>
</evidence>
<dbReference type="PANTHER" id="PTHR42693">
    <property type="entry name" value="ARYLSULFATASE FAMILY MEMBER"/>
    <property type="match status" value="1"/>
</dbReference>
<proteinExistence type="inferred from homology"/>
<comment type="caution">
    <text evidence="4">The sequence shown here is derived from an EMBL/GenBank/DDBJ whole genome shotgun (WGS) entry which is preliminary data.</text>
</comment>
<reference evidence="4 5" key="1">
    <citation type="submission" date="2020-08" db="EMBL/GenBank/DDBJ databases">
        <authorList>
            <person name="Hejnol A."/>
        </authorList>
    </citation>
    <scope>NUCLEOTIDE SEQUENCE [LARGE SCALE GENOMIC DNA]</scope>
</reference>
<dbReference type="Pfam" id="PF00884">
    <property type="entry name" value="Sulfatase"/>
    <property type="match status" value="1"/>
</dbReference>
<dbReference type="InterPro" id="IPR000917">
    <property type="entry name" value="Sulfatase_N"/>
</dbReference>
<accession>A0A7I8VRC6</accession>
<evidence type="ECO:0000313" key="5">
    <source>
        <dbReference type="Proteomes" id="UP000549394"/>
    </source>
</evidence>
<gene>
    <name evidence="4" type="ORF">DGYR_LOCUS7130</name>
</gene>
<protein>
    <submittedName>
        <fullName evidence="4">DgyrCDS7488</fullName>
    </submittedName>
</protein>
<sequence length="473" mass="53902">MFMDDMGWGDLGIYGNPASETPNLDRLAEEGIKFTDMYTGSSICSPSRASLLSGRLPIRNGFYSDGQFARASYAPQVVLGENGYQNKIVGKWHLGHRERYLPLNHGFHEWFGAPNCHYKYDTTVQPNIPVYKNREMTGRYYQDYKIDHKTGLGNLTQLYTQEALEFIERKTKQNENFFLYWAPDATHTPLYASKEFRGKSKRGLYGDAIMEIDAGVGKIMALLKKLDIDKNTFVFFSSDNGAATYAFTNGGSNGPFLCGKQTTFEGGYRQPALARFPGKIPAGQITNQVSLLMDLLPTILDFADIKMPRNLTLDGQSIRNVMEGTSKVYDRGVFYYRGNALFKSRYGFYKAHFYTWNTPAEAIKIGYHYCPGQRIENVTTSQMTNYTDKPLLFHLGRDPGEKFPIDPTTEEYRIGLAPILKIVQQHKDKLIKAKPEFNLCDLAIQNWAPRGCEKINRCMKAPPSYVYKCFWPY</sequence>
<dbReference type="PANTHER" id="PTHR42693:SF47">
    <property type="entry name" value="N-ACETYLGALACTOSAMINE-6-SULFATASE"/>
    <property type="match status" value="1"/>
</dbReference>
<evidence type="ECO:0000313" key="4">
    <source>
        <dbReference type="EMBL" id="CAD5118809.1"/>
    </source>
</evidence>
<evidence type="ECO:0000259" key="3">
    <source>
        <dbReference type="Pfam" id="PF00884"/>
    </source>
</evidence>
<dbReference type="InterPro" id="IPR050738">
    <property type="entry name" value="Sulfatase"/>
</dbReference>
<comment type="similarity">
    <text evidence="2">Belongs to the sulfatase family.</text>
</comment>
<dbReference type="Proteomes" id="UP000549394">
    <property type="component" value="Unassembled WGS sequence"/>
</dbReference>
<dbReference type="OrthoDB" id="103349at2759"/>
<feature type="domain" description="Sulfatase N-terminal" evidence="3">
    <location>
        <begin position="2"/>
        <end position="305"/>
    </location>
</feature>
<keyword evidence="5" id="KW-1185">Reference proteome</keyword>
<evidence type="ECO:0000256" key="1">
    <source>
        <dbReference type="ARBA" id="ARBA00001913"/>
    </source>
</evidence>
<dbReference type="Pfam" id="PF14707">
    <property type="entry name" value="Sulfatase_C"/>
    <property type="match status" value="1"/>
</dbReference>
<organism evidence="4 5">
    <name type="scientific">Dimorphilus gyrociliatus</name>
    <dbReference type="NCBI Taxonomy" id="2664684"/>
    <lineage>
        <taxon>Eukaryota</taxon>
        <taxon>Metazoa</taxon>
        <taxon>Spiralia</taxon>
        <taxon>Lophotrochozoa</taxon>
        <taxon>Annelida</taxon>
        <taxon>Polychaeta</taxon>
        <taxon>Polychaeta incertae sedis</taxon>
        <taxon>Dinophilidae</taxon>
        <taxon>Dimorphilus</taxon>
    </lineage>
</organism>
<dbReference type="InterPro" id="IPR017850">
    <property type="entry name" value="Alkaline_phosphatase_core_sf"/>
</dbReference>
<dbReference type="AlphaFoldDB" id="A0A7I8VRC6"/>
<dbReference type="EMBL" id="CAJFCJ010000009">
    <property type="protein sequence ID" value="CAD5118809.1"/>
    <property type="molecule type" value="Genomic_DNA"/>
</dbReference>
<comment type="cofactor">
    <cofactor evidence="1">
        <name>Ca(2+)</name>
        <dbReference type="ChEBI" id="CHEBI:29108"/>
    </cofactor>
</comment>
<dbReference type="Gene3D" id="3.30.1120.10">
    <property type="match status" value="1"/>
</dbReference>
<dbReference type="GO" id="GO:0004065">
    <property type="term" value="F:arylsulfatase activity"/>
    <property type="evidence" value="ECO:0007669"/>
    <property type="project" value="TreeGrafter"/>
</dbReference>
<dbReference type="Gene3D" id="3.40.720.10">
    <property type="entry name" value="Alkaline Phosphatase, subunit A"/>
    <property type="match status" value="1"/>
</dbReference>
<name>A0A7I8VRC6_9ANNE</name>